<evidence type="ECO:0000313" key="2">
    <source>
        <dbReference type="Proteomes" id="UP000267128"/>
    </source>
</evidence>
<protein>
    <recommendedName>
        <fullName evidence="3">PBP domain-containing protein</fullName>
    </recommendedName>
</protein>
<dbReference type="AlphaFoldDB" id="A0A3N0CIK3"/>
<dbReference type="EMBL" id="RJSE01000007">
    <property type="protein sequence ID" value="RNL63270.1"/>
    <property type="molecule type" value="Genomic_DNA"/>
</dbReference>
<dbReference type="Proteomes" id="UP000267128">
    <property type="component" value="Unassembled WGS sequence"/>
</dbReference>
<keyword evidence="2" id="KW-1185">Reference proteome</keyword>
<evidence type="ECO:0008006" key="3">
    <source>
        <dbReference type="Google" id="ProtNLM"/>
    </source>
</evidence>
<organism evidence="1 2">
    <name type="scientific">Nocardioides marmoriginsengisoli</name>
    <dbReference type="NCBI Taxonomy" id="661483"/>
    <lineage>
        <taxon>Bacteria</taxon>
        <taxon>Bacillati</taxon>
        <taxon>Actinomycetota</taxon>
        <taxon>Actinomycetes</taxon>
        <taxon>Propionibacteriales</taxon>
        <taxon>Nocardioidaceae</taxon>
        <taxon>Nocardioides</taxon>
    </lineage>
</organism>
<reference evidence="1 2" key="1">
    <citation type="submission" date="2018-11" db="EMBL/GenBank/DDBJ databases">
        <authorList>
            <person name="Li F."/>
        </authorList>
    </citation>
    <scope>NUCLEOTIDE SEQUENCE [LARGE SCALE GENOMIC DNA]</scope>
    <source>
        <strain evidence="1 2">Gsoil 097</strain>
    </source>
</reference>
<evidence type="ECO:0000313" key="1">
    <source>
        <dbReference type="EMBL" id="RNL63270.1"/>
    </source>
</evidence>
<proteinExistence type="predicted"/>
<accession>A0A3N0CIK3</accession>
<sequence>MNGMSEVIVDGSNNKLISSWNAKGSAGFQTRPSGCNYIGNNGESAYVEGRRANGSGAGQQALRDAFTTGKTTFGCLDFARSSSAASASNLGTVEVKGLALATDSLTFAVNKQTAIPRKLTKQNLIDAYHCNFGGFTTGAWKALIPQAGSGTRSTWLGKVGLTEGDLTNPANLPCVTDQADLGTRGGSNPLQEHDLRTLNGTSIAPVSVAQWVSMMGGGVDSDLRGSSMLGTITASSGELSYPISLNTSYGNLAGTADDFAATRTVFNVVPTSILTGGANANPTAISVFEDTDPAAGTNTSMLCNRTDVLAKYGFAPIATCGTGSIVNPQ</sequence>
<dbReference type="SUPFAM" id="SSF53850">
    <property type="entry name" value="Periplasmic binding protein-like II"/>
    <property type="match status" value="1"/>
</dbReference>
<gene>
    <name evidence="1" type="ORF">EFK50_16405</name>
</gene>
<comment type="caution">
    <text evidence="1">The sequence shown here is derived from an EMBL/GenBank/DDBJ whole genome shotgun (WGS) entry which is preliminary data.</text>
</comment>
<name>A0A3N0CIK3_9ACTN</name>